<comment type="caution">
    <text evidence="2">The sequence shown here is derived from an EMBL/GenBank/DDBJ whole genome shotgun (WGS) entry which is preliminary data.</text>
</comment>
<evidence type="ECO:0000313" key="3">
    <source>
        <dbReference type="Proteomes" id="UP001211006"/>
    </source>
</evidence>
<dbReference type="RefSeq" id="WP_009258516.1">
    <property type="nucleotide sequence ID" value="NZ_BAABZG010000001.1"/>
</dbReference>
<dbReference type="Proteomes" id="UP001211006">
    <property type="component" value="Unassembled WGS sequence"/>
</dbReference>
<dbReference type="AlphaFoldDB" id="A0AAW6CC97"/>
<feature type="domain" description="SH3b" evidence="1">
    <location>
        <begin position="15"/>
        <end position="66"/>
    </location>
</feature>
<protein>
    <submittedName>
        <fullName evidence="2">SH3 domain-containing protein</fullName>
    </submittedName>
</protein>
<organism evidence="2 3">
    <name type="scientific">Flavonifractor plautii</name>
    <name type="common">Fusobacterium plautii</name>
    <dbReference type="NCBI Taxonomy" id="292800"/>
    <lineage>
        <taxon>Bacteria</taxon>
        <taxon>Bacillati</taxon>
        <taxon>Bacillota</taxon>
        <taxon>Clostridia</taxon>
        <taxon>Eubacteriales</taxon>
        <taxon>Oscillospiraceae</taxon>
        <taxon>Flavonifractor</taxon>
    </lineage>
</organism>
<dbReference type="InterPro" id="IPR003646">
    <property type="entry name" value="SH3-like_bac-type"/>
</dbReference>
<proteinExistence type="predicted"/>
<evidence type="ECO:0000313" key="2">
    <source>
        <dbReference type="EMBL" id="MDB7908953.1"/>
    </source>
</evidence>
<dbReference type="EMBL" id="JAQLWO010000055">
    <property type="protein sequence ID" value="MDB7908953.1"/>
    <property type="molecule type" value="Genomic_DNA"/>
</dbReference>
<evidence type="ECO:0000259" key="1">
    <source>
        <dbReference type="Pfam" id="PF08239"/>
    </source>
</evidence>
<dbReference type="Pfam" id="PF08239">
    <property type="entry name" value="SH3_3"/>
    <property type="match status" value="1"/>
</dbReference>
<name>A0AAW6CC97_FLAPL</name>
<sequence length="70" mass="7729">MENHAAGVVTNCLRAALYQEPRANSKVLTVITALTRVSVNMDESTDAFYKVSTSNGTQGYCMKKFIAVRR</sequence>
<gene>
    <name evidence="2" type="ORF">PND83_23505</name>
</gene>
<accession>A0AAW6CC97</accession>
<dbReference type="Gene3D" id="2.30.30.40">
    <property type="entry name" value="SH3 Domains"/>
    <property type="match status" value="1"/>
</dbReference>
<reference evidence="2" key="1">
    <citation type="submission" date="2023-01" db="EMBL/GenBank/DDBJ databases">
        <title>Human gut microbiome strain richness.</title>
        <authorList>
            <person name="Chen-Liaw A."/>
        </authorList>
    </citation>
    <scope>NUCLEOTIDE SEQUENCE</scope>
    <source>
        <strain evidence="2">2225st1_A6_2225SCRN_200828</strain>
    </source>
</reference>